<feature type="region of interest" description="Disordered" evidence="2">
    <location>
        <begin position="57"/>
        <end position="130"/>
    </location>
</feature>
<comment type="caution">
    <text evidence="4">The sequence shown here is derived from an EMBL/GenBank/DDBJ whole genome shotgun (WGS) entry which is preliminary data.</text>
</comment>
<keyword evidence="3" id="KW-0812">Transmembrane</keyword>
<keyword evidence="1" id="KW-0175">Coiled coil</keyword>
<evidence type="ECO:0000313" key="4">
    <source>
        <dbReference type="EMBL" id="MRX81705.1"/>
    </source>
</evidence>
<evidence type="ECO:0000313" key="5">
    <source>
        <dbReference type="Proteomes" id="UP000438093"/>
    </source>
</evidence>
<feature type="coiled-coil region" evidence="1">
    <location>
        <begin position="176"/>
        <end position="243"/>
    </location>
</feature>
<organism evidence="4 5">
    <name type="scientific">Eggerthella guodeyinii</name>
    <dbReference type="NCBI Taxonomy" id="2690837"/>
    <lineage>
        <taxon>Bacteria</taxon>
        <taxon>Bacillati</taxon>
        <taxon>Actinomycetota</taxon>
        <taxon>Coriobacteriia</taxon>
        <taxon>Eggerthellales</taxon>
        <taxon>Eggerthellaceae</taxon>
        <taxon>Eggerthella</taxon>
    </lineage>
</organism>
<dbReference type="RefSeq" id="WP_154332593.1">
    <property type="nucleotide sequence ID" value="NZ_VTFY01000002.1"/>
</dbReference>
<proteinExistence type="predicted"/>
<gene>
    <name evidence="4" type="ORF">GJG86_04250</name>
</gene>
<evidence type="ECO:0000256" key="3">
    <source>
        <dbReference type="SAM" id="Phobius"/>
    </source>
</evidence>
<keyword evidence="3" id="KW-0472">Membrane</keyword>
<feature type="transmembrane region" description="Helical" evidence="3">
    <location>
        <begin position="141"/>
        <end position="163"/>
    </location>
</feature>
<keyword evidence="3" id="KW-1133">Transmembrane helix</keyword>
<feature type="compositionally biased region" description="Low complexity" evidence="2">
    <location>
        <begin position="108"/>
        <end position="119"/>
    </location>
</feature>
<name>A0A6N7RK73_9ACTN</name>
<protein>
    <submittedName>
        <fullName evidence="4">Uncharacterized protein</fullName>
    </submittedName>
</protein>
<keyword evidence="5" id="KW-1185">Reference proteome</keyword>
<dbReference type="EMBL" id="VTFY01000002">
    <property type="protein sequence ID" value="MRX81705.1"/>
    <property type="molecule type" value="Genomic_DNA"/>
</dbReference>
<sequence length="441" mass="47150">MGKWEDKITRAAHIKKHTRGTSNEISFSVLDAAKNALDGDGNDKQKHGPGRIALFTLPGRHKKPAPTPTKERGLPLSTGDFVSVDDNASTSKMGALPSAARPTSQTEKSSPAPLAVVPAKPKRSPEEEIARRKARRRLSKWLAVAVIVVVSIGLLGAGGMYLYQDYQNQQGHVAVLDDALSLVKEADETIQQLDEVVTGPFAEGSEEQRTAIQAQLEAVERKLQDADEKARAVSLELNGAREKEAANQAVAGIAARFTLVEQGQLLMNAATEAQSAAENVDAAWKTVLEGDDLARQAAQLVTETTPENVEASKNKTNEALAAFDEAYAAFLDVQATYPQADLTQFVDYIAKRQESLGYAIASDDAILAKNKEEATAQNNAYNIADAEAATLAKALPDDPSSIVDEAFEDATSDVAKAYSTARLQARSADAFISDYLGAGSK</sequence>
<dbReference type="AlphaFoldDB" id="A0A6N7RK73"/>
<evidence type="ECO:0000256" key="2">
    <source>
        <dbReference type="SAM" id="MobiDB-lite"/>
    </source>
</evidence>
<accession>A0A6N7RK73</accession>
<dbReference type="Proteomes" id="UP000438093">
    <property type="component" value="Unassembled WGS sequence"/>
</dbReference>
<reference evidence="5" key="1">
    <citation type="submission" date="2019-08" db="EMBL/GenBank/DDBJ databases">
        <title>Arthrobacter sp. nov., isolated from plateau pika and Tibetan wild ass.</title>
        <authorList>
            <person name="Ge Y."/>
        </authorList>
    </citation>
    <scope>NUCLEOTIDE SEQUENCE [LARGE SCALE GENOMIC DNA]</scope>
    <source>
        <strain evidence="5">HF-4214</strain>
    </source>
</reference>
<evidence type="ECO:0000256" key="1">
    <source>
        <dbReference type="SAM" id="Coils"/>
    </source>
</evidence>